<dbReference type="AlphaFoldDB" id="A0A7X6RLI0"/>
<organism evidence="5 6">
    <name type="scientific">Nocardia veterana</name>
    <dbReference type="NCBI Taxonomy" id="132249"/>
    <lineage>
        <taxon>Bacteria</taxon>
        <taxon>Bacillati</taxon>
        <taxon>Actinomycetota</taxon>
        <taxon>Actinomycetes</taxon>
        <taxon>Mycobacteriales</taxon>
        <taxon>Nocardiaceae</taxon>
        <taxon>Nocardia</taxon>
    </lineage>
</organism>
<dbReference type="Proteomes" id="UP000523447">
    <property type="component" value="Unassembled WGS sequence"/>
</dbReference>
<keyword evidence="3" id="KW-0238">DNA-binding</keyword>
<dbReference type="InterPro" id="IPR044946">
    <property type="entry name" value="Restrct_endonuc_typeI_TRD_sf"/>
</dbReference>
<dbReference type="Pfam" id="PF01420">
    <property type="entry name" value="Methylase_S"/>
    <property type="match status" value="1"/>
</dbReference>
<evidence type="ECO:0000259" key="4">
    <source>
        <dbReference type="Pfam" id="PF01420"/>
    </source>
</evidence>
<evidence type="ECO:0000313" key="6">
    <source>
        <dbReference type="Proteomes" id="UP000523447"/>
    </source>
</evidence>
<dbReference type="PANTHER" id="PTHR30408">
    <property type="entry name" value="TYPE-1 RESTRICTION ENZYME ECOKI SPECIFICITY PROTEIN"/>
    <property type="match status" value="1"/>
</dbReference>
<dbReference type="Gene3D" id="3.90.220.20">
    <property type="entry name" value="DNA methylase specificity domains"/>
    <property type="match status" value="2"/>
</dbReference>
<dbReference type="GO" id="GO:0009307">
    <property type="term" value="P:DNA restriction-modification system"/>
    <property type="evidence" value="ECO:0007669"/>
    <property type="project" value="UniProtKB-KW"/>
</dbReference>
<evidence type="ECO:0000256" key="2">
    <source>
        <dbReference type="ARBA" id="ARBA00022747"/>
    </source>
</evidence>
<keyword evidence="6" id="KW-1185">Reference proteome</keyword>
<comment type="similarity">
    <text evidence="1">Belongs to the type-I restriction system S methylase family.</text>
</comment>
<accession>A0A7X6RLI0</accession>
<dbReference type="GO" id="GO:0003677">
    <property type="term" value="F:DNA binding"/>
    <property type="evidence" value="ECO:0007669"/>
    <property type="project" value="UniProtKB-KW"/>
</dbReference>
<dbReference type="InterPro" id="IPR052021">
    <property type="entry name" value="Type-I_RS_S_subunit"/>
</dbReference>
<evidence type="ECO:0000313" key="5">
    <source>
        <dbReference type="EMBL" id="NKY89783.1"/>
    </source>
</evidence>
<keyword evidence="2" id="KW-0680">Restriction system</keyword>
<feature type="domain" description="Type I restriction modification DNA specificity" evidence="4">
    <location>
        <begin position="123"/>
        <end position="210"/>
    </location>
</feature>
<proteinExistence type="inferred from homology"/>
<sequence>MDALREKRRKAIALLDDLAQSIFLDMFENPNGKTGRWPSQPLGQVASFYAGTTLPVGVSYSGQEGGYLLLKVGDLNLPENSEALQAAREWSSHPGVRAATCPAGSVVIPKRGGAIATNKKRISSRPCVLDPNLMAISPHIDVLTVEYLYQWFKNFDLMSISNGSSVPQLNKKDLSPLNIPVPSIDIQRTFGQALTSVSSQVARLQNHLAQLDALFSSLQSRAFRGELWHDEVNDLVGEAVS</sequence>
<dbReference type="EMBL" id="JAAXPE010000061">
    <property type="protein sequence ID" value="NKY89783.1"/>
    <property type="molecule type" value="Genomic_DNA"/>
</dbReference>
<name>A0A7X6RLI0_9NOCA</name>
<dbReference type="SUPFAM" id="SSF116734">
    <property type="entry name" value="DNA methylase specificity domain"/>
    <property type="match status" value="1"/>
</dbReference>
<dbReference type="PANTHER" id="PTHR30408:SF12">
    <property type="entry name" value="TYPE I RESTRICTION ENZYME MJAVIII SPECIFICITY SUBUNIT"/>
    <property type="match status" value="1"/>
</dbReference>
<dbReference type="InterPro" id="IPR000055">
    <property type="entry name" value="Restrct_endonuc_typeI_TRD"/>
</dbReference>
<comment type="caution">
    <text evidence="5">The sequence shown here is derived from an EMBL/GenBank/DDBJ whole genome shotgun (WGS) entry which is preliminary data.</text>
</comment>
<dbReference type="RefSeq" id="WP_168441351.1">
    <property type="nucleotide sequence ID" value="NZ_CAWPHS010000058.1"/>
</dbReference>
<reference evidence="5 6" key="1">
    <citation type="submission" date="2020-04" db="EMBL/GenBank/DDBJ databases">
        <title>MicrobeNet Type strains.</title>
        <authorList>
            <person name="Nicholson A.C."/>
        </authorList>
    </citation>
    <scope>NUCLEOTIDE SEQUENCE [LARGE SCALE GENOMIC DNA]</scope>
    <source>
        <strain evidence="5 6">DSM 44445</strain>
    </source>
</reference>
<evidence type="ECO:0000256" key="3">
    <source>
        <dbReference type="ARBA" id="ARBA00023125"/>
    </source>
</evidence>
<evidence type="ECO:0000256" key="1">
    <source>
        <dbReference type="ARBA" id="ARBA00010923"/>
    </source>
</evidence>
<gene>
    <name evidence="5" type="ORF">HGA07_29880</name>
</gene>
<protein>
    <recommendedName>
        <fullName evidence="4">Type I restriction modification DNA specificity domain-containing protein</fullName>
    </recommendedName>
</protein>